<keyword evidence="5" id="KW-0175">Coiled coil</keyword>
<sequence>MASSALLAALANFERCDNELAESVWKTLLGPLEGDKKLSKNELEIHRKRLTPLAMTMINQNLVSFGKLHDRAESRNKLAEDSEMISCLIDTSFYALKALHLLNDTKTVKHLDVEKARSNLITKLINISQYERAFQELASFRAHLATLIGVSLETRQQEAKSVDIKDKSILTESINSPSTPSSPRFMKPTARQLTAELYKTVAVNKTKDSLSQHADLLYLPMQANMNNLSMVRLILANQLNAIRCIVEMNGGANIPELSDLLERKGSFFDWCHHLATIDEEKAQEQFEYLYRLLSKAAKSNHSITIPPLQVLKLRVQSLCAAYFSKRAKFGYICDQLVRIGVTFEKASNQVPTPVKFQTLQQHCEYILKFVEPAVNDLAGMDNYFILCEYYAYVSRKSGSYQGSFYAFKHMMRPLRIVLQDPQNCQSYHLMYAASAKMSLASIQLDKMISSNAYADINTTLTEISSCIEFSVTSLRNNVEMSKYTEQAMRNLCKSVDNFRNSCNAMHGFLSKKMEESITRREIEHDPYQTPPQRKHMHPDEFGEWKNNTANIFDCLIKCTELVPICIRMLSSKNTDLSLPGANTDTISLAHIDVVLLLARMVFRFDDPETHERAFQFLRKAEIFCSSNGFTEGIRWVSSTYYSFGANLATEGEYGKAIVPLEKSCAILEQDQIRAKTHSEQWSMQLCKRYELLGASHLKIFNQRKAIAALQNALRHLPKATINEFVRHCASVSLTLIVEKHPVIPKLIERYLRAAVIDAPDDEVALATEIMDLQHLSRGQQAILKECELQVMNIMSLRTNVAMFQLKLIDQLLDAYEPTLYPIRRSRILIEKCRLLATKGNTQLDSKANGMSAIQEALDLLKGDLFVKDSELLDYRRFYLSMCYSWKGVCNQHDVPVATDSFELALRCWGTIFKPIPLLGEDIPLDDEGKVAIYRQVDGVDRLYGHLRMLSDLFSVNRRQIQRLAVLRLLLQLNNGLRGSESEHISDGVMLCTEVSIAYMELGYTGKAAIEFERAARILKTGRCDIEARLNYMLVYAQYLAITGDIERSTEIYQQAKEQGDKASFLRNTSKFKSAQHKLSRSILLANASFTRSYISMELASVDDAVKDATNSLRKLSQISSSLFRKSASRSSEQPDQMGNPFNSSTKQYEANVTEEQQHNGIVQTVTDIALQDAHWGMAQKMSNCFTRLGVLHSARGSWREAEYFLKQGLKLSEQLGSNVASSTYLVYLADLYWKIDKYEDSQNNLEKALELQSMGLPFPKDQADLKIIVGDVDGSQGYNDAAMESYQDADNILANLMERAFISGLEQSLARINEGTPRTIRFLKELKEPRISHFSTESEYDCILLHSNHANVIIREALLIATSGDIKSAYAKLESLESTMPLFSNEASKLNTAVSKLKLHQTLAEIRDHKIGQHLSKNAMSLPLLKSSSSRMPIRRPTSALNLKLSRENVKQAIERLMEALSSGVDKLELQLVNNICLNMAASLFLKSLLSTNGMLTNETATLSVYYLELSKGVSFRREMQTCLSQKLRKSIAFDNEEKWPPAIYTDGNIDGEDEEMVDHWHHAHLEQLRDLYKEEHELDENGFQTKFINILPPNWTVCSLTLDPAQGDLYISRMQANTTPLLLKLPLQRFAQRNGEGEDMSYQAVTEEFNKIISESNATMHSGKTFENKTDVEKWWKTRHELDERLKHLMEKVDDNWLGGFKGILAEECKVVESILKKFQSFLSELICKAANGRSARPAISMVHKPKLLEISLDICKMILRIGQKATHKDIEDIAYYLLSLYEINDTDVNYDEVDIGQLKDDISSGIRHYHDAVKKVDQQDFPGNSQNHTILILDKYTQLLPIECLSGLKGRSVSRLPCLSFLRDRILYARSMHQINDPLSTDTASEWSDIVLDGNSAFYVLNPSGDLKKTQAEFQSALQNRTEWQGTVGQPPMEQQIQNALKQKDIYIYFGHSGGEAFIRGHVVRQVKHCAVSLLMGCSSGLMKPVGQYDPYGNVINYLLAGCPAVVANLWDVTDKSIDRFTKSMMIRWGLLAPPGNQDASQFKGSSLTEAVAHARFDCPMQYLIGAAPVVYGIPVYLQ</sequence>
<proteinExistence type="predicted"/>
<feature type="region of interest" description="Disordered" evidence="6">
    <location>
        <begin position="1125"/>
        <end position="1144"/>
    </location>
</feature>
<evidence type="ECO:0000256" key="5">
    <source>
        <dbReference type="SAM" id="Coils"/>
    </source>
</evidence>
<keyword evidence="4" id="KW-0159">Chromosome partition</keyword>
<dbReference type="SUPFAM" id="SSF81901">
    <property type="entry name" value="HCP-like"/>
    <property type="match status" value="1"/>
</dbReference>
<dbReference type="GO" id="GO:0072686">
    <property type="term" value="C:mitotic spindle"/>
    <property type="evidence" value="ECO:0007669"/>
    <property type="project" value="TreeGrafter"/>
</dbReference>
<feature type="coiled-coil region" evidence="5">
    <location>
        <begin position="1440"/>
        <end position="1471"/>
    </location>
</feature>
<dbReference type="RefSeq" id="XP_051446929.1">
    <property type="nucleotide sequence ID" value="XM_051587166.1"/>
</dbReference>
<comment type="catalytic activity">
    <reaction evidence="1">
        <text>All bonds known to be hydrolyzed by this endopeptidase have arginine in P1 and an acidic residue in P4. P6 is often occupied by an acidic residue or by a hydroxy-amino-acid residue, the phosphorylation of which enhances cleavage.</text>
        <dbReference type="EC" id="3.4.22.49"/>
    </reaction>
</comment>
<name>A0AAD5HF03_UMBRA</name>
<dbReference type="Proteomes" id="UP001206595">
    <property type="component" value="Unassembled WGS sequence"/>
</dbReference>
<dbReference type="GO" id="GO:0005737">
    <property type="term" value="C:cytoplasm"/>
    <property type="evidence" value="ECO:0007669"/>
    <property type="project" value="TreeGrafter"/>
</dbReference>
<dbReference type="InterPro" id="IPR019734">
    <property type="entry name" value="TPR_rpt"/>
</dbReference>
<dbReference type="InterPro" id="IPR005314">
    <property type="entry name" value="Peptidase_C50"/>
</dbReference>
<evidence type="ECO:0000259" key="7">
    <source>
        <dbReference type="PROSITE" id="PS51700"/>
    </source>
</evidence>
<feature type="compositionally biased region" description="Polar residues" evidence="6">
    <location>
        <begin position="1133"/>
        <end position="1144"/>
    </location>
</feature>
<dbReference type="GO" id="GO:0051307">
    <property type="term" value="P:meiotic chromosome separation"/>
    <property type="evidence" value="ECO:0007669"/>
    <property type="project" value="TreeGrafter"/>
</dbReference>
<dbReference type="GO" id="GO:0044732">
    <property type="term" value="C:mitotic spindle pole body"/>
    <property type="evidence" value="ECO:0007669"/>
    <property type="project" value="TreeGrafter"/>
</dbReference>
<dbReference type="PROSITE" id="PS51700">
    <property type="entry name" value="SEPARIN"/>
    <property type="match status" value="1"/>
</dbReference>
<comment type="caution">
    <text evidence="8">The sequence shown here is derived from an EMBL/GenBank/DDBJ whole genome shotgun (WGS) entry which is preliminary data.</text>
</comment>
<dbReference type="Gene3D" id="1.25.40.10">
    <property type="entry name" value="Tetratricopeptide repeat domain"/>
    <property type="match status" value="1"/>
</dbReference>
<keyword evidence="3" id="KW-0378">Hydrolase</keyword>
<dbReference type="EMBL" id="MU620903">
    <property type="protein sequence ID" value="KAI8581925.1"/>
    <property type="molecule type" value="Genomic_DNA"/>
</dbReference>
<protein>
    <recommendedName>
        <fullName evidence="2">separase</fullName>
        <ecNumber evidence="2">3.4.22.49</ecNumber>
    </recommendedName>
</protein>
<dbReference type="InterPro" id="IPR030397">
    <property type="entry name" value="SEPARIN_core_dom"/>
</dbReference>
<reference evidence="8" key="1">
    <citation type="submission" date="2021-06" db="EMBL/GenBank/DDBJ databases">
        <authorList>
            <consortium name="DOE Joint Genome Institute"/>
            <person name="Mondo S.J."/>
            <person name="Amses K.R."/>
            <person name="Simmons D.R."/>
            <person name="Longcore J.E."/>
            <person name="Seto K."/>
            <person name="Alves G.H."/>
            <person name="Bonds A.E."/>
            <person name="Quandt C.A."/>
            <person name="Davis W.J."/>
            <person name="Chang Y."/>
            <person name="Letcher P.M."/>
            <person name="Powell M.J."/>
            <person name="Kuo A."/>
            <person name="Labutti K."/>
            <person name="Pangilinan J."/>
            <person name="Andreopoulos W."/>
            <person name="Tritt A."/>
            <person name="Riley R."/>
            <person name="Hundley H."/>
            <person name="Johnson J."/>
            <person name="Lipzen A."/>
            <person name="Barry K."/>
            <person name="Berbee M.L."/>
            <person name="Buchler N.E."/>
            <person name="Grigoriev I.V."/>
            <person name="Spatafora J.W."/>
            <person name="Stajich J.E."/>
            <person name="James T.Y."/>
        </authorList>
    </citation>
    <scope>NUCLEOTIDE SEQUENCE</scope>
    <source>
        <strain evidence="8">AG</strain>
    </source>
</reference>
<organism evidence="8 9">
    <name type="scientific">Umbelopsis ramanniana AG</name>
    <dbReference type="NCBI Taxonomy" id="1314678"/>
    <lineage>
        <taxon>Eukaryota</taxon>
        <taxon>Fungi</taxon>
        <taxon>Fungi incertae sedis</taxon>
        <taxon>Mucoromycota</taxon>
        <taxon>Mucoromycotina</taxon>
        <taxon>Umbelopsidomycetes</taxon>
        <taxon>Umbelopsidales</taxon>
        <taxon>Umbelopsidaceae</taxon>
        <taxon>Umbelopsis</taxon>
    </lineage>
</organism>
<evidence type="ECO:0000256" key="3">
    <source>
        <dbReference type="ARBA" id="ARBA00022801"/>
    </source>
</evidence>
<evidence type="ECO:0000256" key="6">
    <source>
        <dbReference type="SAM" id="MobiDB-lite"/>
    </source>
</evidence>
<dbReference type="EC" id="3.4.22.49" evidence="2"/>
<dbReference type="GeneID" id="75912513"/>
<dbReference type="InterPro" id="IPR011990">
    <property type="entry name" value="TPR-like_helical_dom_sf"/>
</dbReference>
<evidence type="ECO:0000256" key="1">
    <source>
        <dbReference type="ARBA" id="ARBA00000451"/>
    </source>
</evidence>
<dbReference type="GO" id="GO:0004197">
    <property type="term" value="F:cysteine-type endopeptidase activity"/>
    <property type="evidence" value="ECO:0007669"/>
    <property type="project" value="InterPro"/>
</dbReference>
<evidence type="ECO:0000256" key="2">
    <source>
        <dbReference type="ARBA" id="ARBA00012489"/>
    </source>
</evidence>
<accession>A0AAD5HF03</accession>
<dbReference type="Pfam" id="PF03568">
    <property type="entry name" value="Separin_C"/>
    <property type="match status" value="1"/>
</dbReference>
<evidence type="ECO:0000313" key="9">
    <source>
        <dbReference type="Proteomes" id="UP001206595"/>
    </source>
</evidence>
<keyword evidence="9" id="KW-1185">Reference proteome</keyword>
<evidence type="ECO:0000313" key="8">
    <source>
        <dbReference type="EMBL" id="KAI8581925.1"/>
    </source>
</evidence>
<dbReference type="SMART" id="SM00028">
    <property type="entry name" value="TPR"/>
    <property type="match status" value="4"/>
</dbReference>
<dbReference type="GO" id="GO:0005634">
    <property type="term" value="C:nucleus"/>
    <property type="evidence" value="ECO:0007669"/>
    <property type="project" value="InterPro"/>
</dbReference>
<reference evidence="8" key="2">
    <citation type="journal article" date="2022" name="Proc. Natl. Acad. Sci. U.S.A.">
        <title>Diploid-dominant life cycles characterize the early evolution of Fungi.</title>
        <authorList>
            <person name="Amses K.R."/>
            <person name="Simmons D.R."/>
            <person name="Longcore J.E."/>
            <person name="Mondo S.J."/>
            <person name="Seto K."/>
            <person name="Jeronimo G.H."/>
            <person name="Bonds A.E."/>
            <person name="Quandt C.A."/>
            <person name="Davis W.J."/>
            <person name="Chang Y."/>
            <person name="Federici B.A."/>
            <person name="Kuo A."/>
            <person name="LaButti K."/>
            <person name="Pangilinan J."/>
            <person name="Andreopoulos W."/>
            <person name="Tritt A."/>
            <person name="Riley R."/>
            <person name="Hundley H."/>
            <person name="Johnson J."/>
            <person name="Lipzen A."/>
            <person name="Barry K."/>
            <person name="Lang B.F."/>
            <person name="Cuomo C.A."/>
            <person name="Buchler N.E."/>
            <person name="Grigoriev I.V."/>
            <person name="Spatafora J.W."/>
            <person name="Stajich J.E."/>
            <person name="James T.Y."/>
        </authorList>
    </citation>
    <scope>NUCLEOTIDE SEQUENCE</scope>
    <source>
        <strain evidence="8">AG</strain>
    </source>
</reference>
<dbReference type="GO" id="GO:0006508">
    <property type="term" value="P:proteolysis"/>
    <property type="evidence" value="ECO:0007669"/>
    <property type="project" value="InterPro"/>
</dbReference>
<dbReference type="PANTHER" id="PTHR12792">
    <property type="entry name" value="EXTRA SPINDLE POLES 1-RELATED"/>
    <property type="match status" value="1"/>
</dbReference>
<evidence type="ECO:0000256" key="4">
    <source>
        <dbReference type="ARBA" id="ARBA00022829"/>
    </source>
</evidence>
<gene>
    <name evidence="8" type="ORF">K450DRAFT_229931</name>
</gene>
<dbReference type="PANTHER" id="PTHR12792:SF0">
    <property type="entry name" value="SEPARIN"/>
    <property type="match status" value="1"/>
</dbReference>
<feature type="domain" description="Peptidase C50" evidence="7">
    <location>
        <begin position="1896"/>
        <end position="1991"/>
    </location>
</feature>